<accession>A0ABS4SX07</accession>
<evidence type="ECO:0000313" key="3">
    <source>
        <dbReference type="Proteomes" id="UP000781958"/>
    </source>
</evidence>
<feature type="compositionally biased region" description="Basic and acidic residues" evidence="1">
    <location>
        <begin position="109"/>
        <end position="118"/>
    </location>
</feature>
<keyword evidence="3" id="KW-1185">Reference proteome</keyword>
<reference evidence="2 3" key="1">
    <citation type="submission" date="2021-03" db="EMBL/GenBank/DDBJ databases">
        <title>Genomic Encyclopedia of Type Strains, Phase III (KMG-III): the genomes of soil and plant-associated and newly described type strains.</title>
        <authorList>
            <person name="Whitman W."/>
        </authorList>
    </citation>
    <scope>NUCLEOTIDE SEQUENCE [LARGE SCALE GENOMIC DNA]</scope>
    <source>
        <strain evidence="2 3">IMMIB AFH-6</strain>
    </source>
</reference>
<evidence type="ECO:0000256" key="1">
    <source>
        <dbReference type="SAM" id="MobiDB-lite"/>
    </source>
</evidence>
<proteinExistence type="predicted"/>
<sequence length="162" mass="18153">METSRAVECGDCGEPLDPSNLTPGTTPIPCPKCGSTNQKVTLNIFDEITTEVRDSLKGKVKDDSFPSKKKVRRDFFYGSDERKSKGDYVYKEREIDKDNNRYRELVREESGEVIRDIEQPLTDHTGHGSAKFKNALTGGETEPNKPSQSNGQSGLLDEHEKK</sequence>
<name>A0ABS4SX07_9PROT</name>
<organism evidence="2 3">
    <name type="scientific">Azospirillum rugosum</name>
    <dbReference type="NCBI Taxonomy" id="416170"/>
    <lineage>
        <taxon>Bacteria</taxon>
        <taxon>Pseudomonadati</taxon>
        <taxon>Pseudomonadota</taxon>
        <taxon>Alphaproteobacteria</taxon>
        <taxon>Rhodospirillales</taxon>
        <taxon>Azospirillaceae</taxon>
        <taxon>Azospirillum</taxon>
    </lineage>
</organism>
<protein>
    <submittedName>
        <fullName evidence="2">Phage FluMu protein Com</fullName>
    </submittedName>
</protein>
<feature type="region of interest" description="Disordered" evidence="1">
    <location>
        <begin position="1"/>
        <end position="24"/>
    </location>
</feature>
<dbReference type="EMBL" id="JAGINP010000041">
    <property type="protein sequence ID" value="MBP2297091.1"/>
    <property type="molecule type" value="Genomic_DNA"/>
</dbReference>
<comment type="caution">
    <text evidence="2">The sequence shown here is derived from an EMBL/GenBank/DDBJ whole genome shotgun (WGS) entry which is preliminary data.</text>
</comment>
<evidence type="ECO:0000313" key="2">
    <source>
        <dbReference type="EMBL" id="MBP2297091.1"/>
    </source>
</evidence>
<dbReference type="RefSeq" id="WP_209773325.1">
    <property type="nucleotide sequence ID" value="NZ_JAGINP010000041.1"/>
</dbReference>
<feature type="region of interest" description="Disordered" evidence="1">
    <location>
        <begin position="109"/>
        <end position="162"/>
    </location>
</feature>
<feature type="compositionally biased region" description="Polar residues" evidence="1">
    <location>
        <begin position="144"/>
        <end position="153"/>
    </location>
</feature>
<dbReference type="Proteomes" id="UP000781958">
    <property type="component" value="Unassembled WGS sequence"/>
</dbReference>
<gene>
    <name evidence="2" type="ORF">J2851_006910</name>
</gene>